<accession>A0ABR4Z711</accession>
<name>A0ABR4Z711_9NOCA</name>
<sequence>MSDHIQVMTHKKAVEILGWQRQDADTLLTEMIGGLVERSNGYTISNPCPDGNPPLDHEDGLVYGTCRFVANEDPLAQVYCVTRDKPFVEAYRSHVLRQHTKVLTPTQFRSLVRAARNPMARVMSQEN</sequence>
<evidence type="ECO:0000313" key="2">
    <source>
        <dbReference type="Proteomes" id="UP000031364"/>
    </source>
</evidence>
<proteinExistence type="predicted"/>
<reference evidence="1 2" key="1">
    <citation type="journal article" date="2014" name="Int. J. Syst. Evol. Microbiol.">
        <title>Nocardia vulneris sp. nov., isolated from wounds of human patients in North America.</title>
        <authorList>
            <person name="Lasker B.A."/>
            <person name="Bell M."/>
            <person name="Klenk H.P."/>
            <person name="Sproer C."/>
            <person name="Schumann C."/>
            <person name="Schumann P."/>
            <person name="Brown J.M."/>
        </authorList>
    </citation>
    <scope>NUCLEOTIDE SEQUENCE [LARGE SCALE GENOMIC DNA]</scope>
    <source>
        <strain evidence="1 2">W9851</strain>
    </source>
</reference>
<dbReference type="Proteomes" id="UP000031364">
    <property type="component" value="Unassembled WGS sequence"/>
</dbReference>
<dbReference type="EMBL" id="JNFP01000051">
    <property type="protein sequence ID" value="KIA61130.1"/>
    <property type="molecule type" value="Genomic_DNA"/>
</dbReference>
<keyword evidence="2" id="KW-1185">Reference proteome</keyword>
<comment type="caution">
    <text evidence="1">The sequence shown here is derived from an EMBL/GenBank/DDBJ whole genome shotgun (WGS) entry which is preliminary data.</text>
</comment>
<organism evidence="1 2">
    <name type="scientific">Nocardia vulneris</name>
    <dbReference type="NCBI Taxonomy" id="1141657"/>
    <lineage>
        <taxon>Bacteria</taxon>
        <taxon>Bacillati</taxon>
        <taxon>Actinomycetota</taxon>
        <taxon>Actinomycetes</taxon>
        <taxon>Mycobacteriales</taxon>
        <taxon>Nocardiaceae</taxon>
        <taxon>Nocardia</taxon>
    </lineage>
</organism>
<gene>
    <name evidence="1" type="ORF">FG87_32940</name>
</gene>
<evidence type="ECO:0000313" key="1">
    <source>
        <dbReference type="EMBL" id="KIA61130.1"/>
    </source>
</evidence>
<protein>
    <submittedName>
        <fullName evidence="1">Uncharacterized protein</fullName>
    </submittedName>
</protein>